<dbReference type="SUPFAM" id="SSF50891">
    <property type="entry name" value="Cyclophilin-like"/>
    <property type="match status" value="1"/>
</dbReference>
<keyword evidence="2 4" id="KW-0697">Rotamase</keyword>
<evidence type="ECO:0000313" key="7">
    <source>
        <dbReference type="EMBL" id="MBJ6121383.1"/>
    </source>
</evidence>
<comment type="caution">
    <text evidence="7">The sequence shown here is derived from an EMBL/GenBank/DDBJ whole genome shotgun (WGS) entry which is preliminary data.</text>
</comment>
<keyword evidence="8" id="KW-1185">Reference proteome</keyword>
<protein>
    <recommendedName>
        <fullName evidence="4">Peptidyl-prolyl cis-trans isomerase</fullName>
        <shortName evidence="4">PPIase</shortName>
        <ecNumber evidence="4">5.2.1.8</ecNumber>
    </recommendedName>
</protein>
<dbReference type="PROSITE" id="PS50072">
    <property type="entry name" value="CSA_PPIASE_2"/>
    <property type="match status" value="1"/>
</dbReference>
<dbReference type="EC" id="5.2.1.8" evidence="4"/>
<dbReference type="PANTHER" id="PTHR45625:SF4">
    <property type="entry name" value="PEPTIDYLPROLYL ISOMERASE DOMAIN AND WD REPEAT-CONTAINING PROTEIN 1"/>
    <property type="match status" value="1"/>
</dbReference>
<feature type="domain" description="PPIase cyclophilin-type" evidence="6">
    <location>
        <begin position="52"/>
        <end position="196"/>
    </location>
</feature>
<keyword evidence="4" id="KW-0732">Signal</keyword>
<sequence>MRFFAGFFAFAACLSSPLAAQQPAEPGVAGRATPPAMTDKENLLLLDLSTGGRVTIWLRPDVAPKTVAQIKTLTRKHFYDGLAFHRVIDGFMAQGGDPKGDGTGGSDMPNIPAEFNYLPHVRGAVSAARADDKDSANSQFFIVFQPRLALDKKYTIFGRVIDGMQYVDAIERGEPPQNPSKIVHAYIAADSPPAYVAAPPPPPVGLGAPVTLPGTGPGTTKPAGVAAPKKAPAPTPARKSAARR</sequence>
<dbReference type="PRINTS" id="PR00153">
    <property type="entry name" value="CSAPPISMRASE"/>
</dbReference>
<proteinExistence type="inferred from homology"/>
<dbReference type="InterPro" id="IPR020892">
    <property type="entry name" value="Cyclophilin-type_PPIase_CS"/>
</dbReference>
<keyword evidence="3 4" id="KW-0413">Isomerase</keyword>
<comment type="similarity">
    <text evidence="1 4">Belongs to the cyclophilin-type PPIase family.</text>
</comment>
<dbReference type="GO" id="GO:0016853">
    <property type="term" value="F:isomerase activity"/>
    <property type="evidence" value="ECO:0007669"/>
    <property type="project" value="UniProtKB-KW"/>
</dbReference>
<gene>
    <name evidence="7" type="ORF">JAO74_06220</name>
</gene>
<accession>A0ABS0XNS0</accession>
<comment type="catalytic activity">
    <reaction evidence="4">
        <text>[protein]-peptidylproline (omega=180) = [protein]-peptidylproline (omega=0)</text>
        <dbReference type="Rhea" id="RHEA:16237"/>
        <dbReference type="Rhea" id="RHEA-COMP:10747"/>
        <dbReference type="Rhea" id="RHEA-COMP:10748"/>
        <dbReference type="ChEBI" id="CHEBI:83833"/>
        <dbReference type="ChEBI" id="CHEBI:83834"/>
        <dbReference type="EC" id="5.2.1.8"/>
    </reaction>
</comment>
<evidence type="ECO:0000256" key="4">
    <source>
        <dbReference type="RuleBase" id="RU363019"/>
    </source>
</evidence>
<evidence type="ECO:0000256" key="3">
    <source>
        <dbReference type="ARBA" id="ARBA00023235"/>
    </source>
</evidence>
<dbReference type="PROSITE" id="PS00170">
    <property type="entry name" value="CSA_PPIASE_1"/>
    <property type="match status" value="1"/>
</dbReference>
<feature type="signal peptide" evidence="4">
    <location>
        <begin position="1"/>
        <end position="20"/>
    </location>
</feature>
<evidence type="ECO:0000256" key="2">
    <source>
        <dbReference type="ARBA" id="ARBA00023110"/>
    </source>
</evidence>
<dbReference type="PANTHER" id="PTHR45625">
    <property type="entry name" value="PEPTIDYL-PROLYL CIS-TRANS ISOMERASE-RELATED"/>
    <property type="match status" value="1"/>
</dbReference>
<evidence type="ECO:0000256" key="5">
    <source>
        <dbReference type="SAM" id="MobiDB-lite"/>
    </source>
</evidence>
<dbReference type="InterPro" id="IPR029000">
    <property type="entry name" value="Cyclophilin-like_dom_sf"/>
</dbReference>
<dbReference type="RefSeq" id="WP_199036232.1">
    <property type="nucleotide sequence ID" value="NZ_JAELXS010000003.1"/>
</dbReference>
<comment type="function">
    <text evidence="4">PPIases accelerate the folding of proteins. It catalyzes the cis-trans isomerization of proline imidic peptide bonds in oligopeptides.</text>
</comment>
<feature type="region of interest" description="Disordered" evidence="5">
    <location>
        <begin position="206"/>
        <end position="244"/>
    </location>
</feature>
<organism evidence="7 8">
    <name type="scientific">Sphingomonas mollis</name>
    <dbReference type="NCBI Taxonomy" id="2795726"/>
    <lineage>
        <taxon>Bacteria</taxon>
        <taxon>Pseudomonadati</taxon>
        <taxon>Pseudomonadota</taxon>
        <taxon>Alphaproteobacteria</taxon>
        <taxon>Sphingomonadales</taxon>
        <taxon>Sphingomonadaceae</taxon>
        <taxon>Sphingomonas</taxon>
    </lineage>
</organism>
<name>A0ABS0XNS0_9SPHN</name>
<evidence type="ECO:0000313" key="8">
    <source>
        <dbReference type="Proteomes" id="UP000640426"/>
    </source>
</evidence>
<evidence type="ECO:0000259" key="6">
    <source>
        <dbReference type="PROSITE" id="PS50072"/>
    </source>
</evidence>
<feature type="chain" id="PRO_5045003377" description="Peptidyl-prolyl cis-trans isomerase" evidence="4">
    <location>
        <begin position="21"/>
        <end position="244"/>
    </location>
</feature>
<dbReference type="Pfam" id="PF00160">
    <property type="entry name" value="Pro_isomerase"/>
    <property type="match status" value="1"/>
</dbReference>
<dbReference type="CDD" id="cd00317">
    <property type="entry name" value="cyclophilin"/>
    <property type="match status" value="1"/>
</dbReference>
<dbReference type="EMBL" id="JAELXS010000003">
    <property type="protein sequence ID" value="MBJ6121383.1"/>
    <property type="molecule type" value="Genomic_DNA"/>
</dbReference>
<dbReference type="InterPro" id="IPR044666">
    <property type="entry name" value="Cyclophilin_A-like"/>
</dbReference>
<dbReference type="Proteomes" id="UP000640426">
    <property type="component" value="Unassembled WGS sequence"/>
</dbReference>
<evidence type="ECO:0000256" key="1">
    <source>
        <dbReference type="ARBA" id="ARBA00007365"/>
    </source>
</evidence>
<dbReference type="Gene3D" id="2.40.100.10">
    <property type="entry name" value="Cyclophilin-like"/>
    <property type="match status" value="1"/>
</dbReference>
<reference evidence="8" key="1">
    <citation type="submission" date="2020-12" db="EMBL/GenBank/DDBJ databases">
        <title>Hymenobacter sp.</title>
        <authorList>
            <person name="Kim M.K."/>
        </authorList>
    </citation>
    <scope>NUCLEOTIDE SEQUENCE [LARGE SCALE GENOMIC DNA]</scope>
    <source>
        <strain evidence="8">BT553</strain>
    </source>
</reference>
<dbReference type="InterPro" id="IPR002130">
    <property type="entry name" value="Cyclophilin-type_PPIase_dom"/>
</dbReference>